<accession>A0A067T1U9</accession>
<evidence type="ECO:0000259" key="1">
    <source>
        <dbReference type="PROSITE" id="PS50181"/>
    </source>
</evidence>
<reference evidence="3" key="1">
    <citation type="journal article" date="2014" name="Proc. Natl. Acad. Sci. U.S.A.">
        <title>Extensive sampling of basidiomycete genomes demonstrates inadequacy of the white-rot/brown-rot paradigm for wood decay fungi.</title>
        <authorList>
            <person name="Riley R."/>
            <person name="Salamov A.A."/>
            <person name="Brown D.W."/>
            <person name="Nagy L.G."/>
            <person name="Floudas D."/>
            <person name="Held B.W."/>
            <person name="Levasseur A."/>
            <person name="Lombard V."/>
            <person name="Morin E."/>
            <person name="Otillar R."/>
            <person name="Lindquist E.A."/>
            <person name="Sun H."/>
            <person name="LaButti K.M."/>
            <person name="Schmutz J."/>
            <person name="Jabbour D."/>
            <person name="Luo H."/>
            <person name="Baker S.E."/>
            <person name="Pisabarro A.G."/>
            <person name="Walton J.D."/>
            <person name="Blanchette R.A."/>
            <person name="Henrissat B."/>
            <person name="Martin F."/>
            <person name="Cullen D."/>
            <person name="Hibbett D.S."/>
            <person name="Grigoriev I.V."/>
        </authorList>
    </citation>
    <scope>NUCLEOTIDE SEQUENCE [LARGE SCALE GENOMIC DNA]</scope>
    <source>
        <strain evidence="3">CBS 339.88</strain>
    </source>
</reference>
<gene>
    <name evidence="2" type="ORF">GALMADRAFT_252320</name>
</gene>
<dbReference type="InterPro" id="IPR001810">
    <property type="entry name" value="F-box_dom"/>
</dbReference>
<dbReference type="SMART" id="SM00256">
    <property type="entry name" value="FBOX"/>
    <property type="match status" value="1"/>
</dbReference>
<dbReference type="PROSITE" id="PS50181">
    <property type="entry name" value="FBOX"/>
    <property type="match status" value="1"/>
</dbReference>
<dbReference type="AlphaFoldDB" id="A0A067T1U9"/>
<name>A0A067T1U9_GALM3</name>
<protein>
    <recommendedName>
        <fullName evidence="1">F-box domain-containing protein</fullName>
    </recommendedName>
</protein>
<dbReference type="EMBL" id="KL142387">
    <property type="protein sequence ID" value="KDR72958.1"/>
    <property type="molecule type" value="Genomic_DNA"/>
</dbReference>
<organism evidence="2 3">
    <name type="scientific">Galerina marginata (strain CBS 339.88)</name>
    <dbReference type="NCBI Taxonomy" id="685588"/>
    <lineage>
        <taxon>Eukaryota</taxon>
        <taxon>Fungi</taxon>
        <taxon>Dikarya</taxon>
        <taxon>Basidiomycota</taxon>
        <taxon>Agaricomycotina</taxon>
        <taxon>Agaricomycetes</taxon>
        <taxon>Agaricomycetidae</taxon>
        <taxon>Agaricales</taxon>
        <taxon>Agaricineae</taxon>
        <taxon>Strophariaceae</taxon>
        <taxon>Galerina</taxon>
    </lineage>
</organism>
<dbReference type="Proteomes" id="UP000027222">
    <property type="component" value="Unassembled WGS sequence"/>
</dbReference>
<keyword evidence="3" id="KW-1185">Reference proteome</keyword>
<dbReference type="SUPFAM" id="SSF81383">
    <property type="entry name" value="F-box domain"/>
    <property type="match status" value="1"/>
</dbReference>
<evidence type="ECO:0000313" key="2">
    <source>
        <dbReference type="EMBL" id="KDR72958.1"/>
    </source>
</evidence>
<evidence type="ECO:0000313" key="3">
    <source>
        <dbReference type="Proteomes" id="UP000027222"/>
    </source>
</evidence>
<feature type="domain" description="F-box" evidence="1">
    <location>
        <begin position="37"/>
        <end position="82"/>
    </location>
</feature>
<proteinExistence type="predicted"/>
<dbReference type="HOGENOM" id="CLU_1189984_0_0_1"/>
<sequence length="233" mass="26738">MLYANQFRRRAVTARKHTVPVSPKPQPKLVYQEVTTLLDINPLPDEILEEIFTLCPSRDLFQLSLVSRRLSSVSRRFLYRTIPNLIPSKFTAFLMSIYFFDRTAPLVRSFTLLPQKYWIPLDRPLSKKDIYECIKKIGSRKAFSARHVLQSRLTLLGAVLRKLRNLTSLRIYLGNEDTRKAATVDALLTGCTFQLLEFSFLLSIRSGVGVLFANSTLFKMPVGKLGFTFLETI</sequence>
<dbReference type="InterPro" id="IPR036047">
    <property type="entry name" value="F-box-like_dom_sf"/>
</dbReference>
<dbReference type="Gene3D" id="1.20.1280.50">
    <property type="match status" value="1"/>
</dbReference>
<dbReference type="Pfam" id="PF12937">
    <property type="entry name" value="F-box-like"/>
    <property type="match status" value="1"/>
</dbReference>